<dbReference type="AlphaFoldDB" id="A0A1H8B4Y5"/>
<proteinExistence type="predicted"/>
<evidence type="ECO:0000313" key="3">
    <source>
        <dbReference type="Proteomes" id="UP000199206"/>
    </source>
</evidence>
<gene>
    <name evidence="2" type="ORF">SAMN05192583_1205</name>
</gene>
<keyword evidence="1" id="KW-1133">Transmembrane helix</keyword>
<feature type="transmembrane region" description="Helical" evidence="1">
    <location>
        <begin position="50"/>
        <end position="72"/>
    </location>
</feature>
<accession>A0A1H8B4Y5</accession>
<evidence type="ECO:0000256" key="1">
    <source>
        <dbReference type="SAM" id="Phobius"/>
    </source>
</evidence>
<organism evidence="2 3">
    <name type="scientific">Sphingomonas gellani</name>
    <dbReference type="NCBI Taxonomy" id="1166340"/>
    <lineage>
        <taxon>Bacteria</taxon>
        <taxon>Pseudomonadati</taxon>
        <taxon>Pseudomonadota</taxon>
        <taxon>Alphaproteobacteria</taxon>
        <taxon>Sphingomonadales</taxon>
        <taxon>Sphingomonadaceae</taxon>
        <taxon>Sphingomonas</taxon>
    </lineage>
</organism>
<dbReference type="RefSeq" id="WP_139198034.1">
    <property type="nucleotide sequence ID" value="NZ_FOCF01000002.1"/>
</dbReference>
<keyword evidence="3" id="KW-1185">Reference proteome</keyword>
<reference evidence="3" key="1">
    <citation type="submission" date="2016-10" db="EMBL/GenBank/DDBJ databases">
        <authorList>
            <person name="Varghese N."/>
            <person name="Submissions S."/>
        </authorList>
    </citation>
    <scope>NUCLEOTIDE SEQUENCE [LARGE SCALE GENOMIC DNA]</scope>
    <source>
        <strain evidence="3">S6-262</strain>
    </source>
</reference>
<sequence>MWWKLVALMSAATVLIFCIIPVRTHAALFDPANLPPKLTIRTMVANMYFTPGTIVAIAAIIAVATALGIWIVRSA</sequence>
<keyword evidence="1" id="KW-0812">Transmembrane</keyword>
<protein>
    <submittedName>
        <fullName evidence="2">Uncharacterized protein</fullName>
    </submittedName>
</protein>
<name>A0A1H8B4Y5_9SPHN</name>
<dbReference type="Proteomes" id="UP000199206">
    <property type="component" value="Unassembled WGS sequence"/>
</dbReference>
<evidence type="ECO:0000313" key="2">
    <source>
        <dbReference type="EMBL" id="SEM78005.1"/>
    </source>
</evidence>
<dbReference type="EMBL" id="FOCF01000002">
    <property type="protein sequence ID" value="SEM78005.1"/>
    <property type="molecule type" value="Genomic_DNA"/>
</dbReference>
<dbReference type="OrthoDB" id="9554478at2"/>
<keyword evidence="1" id="KW-0472">Membrane</keyword>